<organism evidence="1 2">
    <name type="scientific">Luteimonas viscosa</name>
    <dbReference type="NCBI Taxonomy" id="1132694"/>
    <lineage>
        <taxon>Bacteria</taxon>
        <taxon>Pseudomonadati</taxon>
        <taxon>Pseudomonadota</taxon>
        <taxon>Gammaproteobacteria</taxon>
        <taxon>Lysobacterales</taxon>
        <taxon>Lysobacteraceae</taxon>
        <taxon>Luteimonas</taxon>
    </lineage>
</organism>
<evidence type="ECO:0000313" key="1">
    <source>
        <dbReference type="EMBL" id="TYT27530.1"/>
    </source>
</evidence>
<dbReference type="EMBL" id="VTFT01000001">
    <property type="protein sequence ID" value="TYT27530.1"/>
    <property type="molecule type" value="Genomic_DNA"/>
</dbReference>
<proteinExistence type="predicted"/>
<dbReference type="AlphaFoldDB" id="A0A5D4XX80"/>
<reference evidence="1 2" key="1">
    <citation type="submission" date="2019-08" db="EMBL/GenBank/DDBJ databases">
        <title>Luteimonas viscosus sp. nov., isolated from soil of a sunflower field.</title>
        <authorList>
            <person name="Jianli Z."/>
            <person name="Ying Z."/>
        </authorList>
    </citation>
    <scope>NUCLEOTIDE SEQUENCE [LARGE SCALE GENOMIC DNA]</scope>
    <source>
        <strain evidence="1 2">XBU10</strain>
    </source>
</reference>
<dbReference type="OrthoDB" id="5974221at2"/>
<gene>
    <name evidence="1" type="ORF">FZO89_07240</name>
</gene>
<comment type="caution">
    <text evidence="1">The sequence shown here is derived from an EMBL/GenBank/DDBJ whole genome shotgun (WGS) entry which is preliminary data.</text>
</comment>
<name>A0A5D4XX80_9GAMM</name>
<dbReference type="Proteomes" id="UP000324973">
    <property type="component" value="Unassembled WGS sequence"/>
</dbReference>
<protein>
    <submittedName>
        <fullName evidence="1">Uncharacterized protein</fullName>
    </submittedName>
</protein>
<sequence length="233" mass="24869">MADDLFEYSQQLVPALREGDPEAAWLMSRVVDYCAAYAADPAAFARDSATLAGRDLWAAEAMNAARARVDARCRRFTPADGLSQVRVHQLRLEAARGGSLAAEAELLARGEPVSAEGDYGNALLDRIDSAGDVEAFSALAPAVEVPDWLSMLDQDVAPQYHAIVWQLAACRMGLDCSAQSTLMTSYCVNGGICSRSSGQGFEEFVYDAAISRQSADPVRDAVAALVERFGGAP</sequence>
<accession>A0A5D4XX80</accession>
<keyword evidence="2" id="KW-1185">Reference proteome</keyword>
<evidence type="ECO:0000313" key="2">
    <source>
        <dbReference type="Proteomes" id="UP000324973"/>
    </source>
</evidence>